<protein>
    <submittedName>
        <fullName evidence="4">Uncharacterized protein</fullName>
    </submittedName>
</protein>
<evidence type="ECO:0000259" key="2">
    <source>
        <dbReference type="Pfam" id="PF02770"/>
    </source>
</evidence>
<accession>A0A2H3SM30</accession>
<dbReference type="SUPFAM" id="SSF56645">
    <property type="entry name" value="Acyl-CoA dehydrogenase NM domain-like"/>
    <property type="match status" value="1"/>
</dbReference>
<dbReference type="PANTHER" id="PTHR48083">
    <property type="entry name" value="MEDIUM-CHAIN SPECIFIC ACYL-COA DEHYDROGENASE, MITOCHONDRIAL-RELATED"/>
    <property type="match status" value="1"/>
</dbReference>
<keyword evidence="1" id="KW-0560">Oxidoreductase</keyword>
<dbReference type="InterPro" id="IPR046373">
    <property type="entry name" value="Acyl-CoA_Oxase/DH_mid-dom_sf"/>
</dbReference>
<reference evidence="4" key="1">
    <citation type="submission" date="2019-05" db="EMBL/GenBank/DDBJ databases">
        <authorList>
            <person name="Piombo E."/>
        </authorList>
    </citation>
    <scope>NUCLEOTIDE SEQUENCE</scope>
    <source>
        <strain evidence="4">C2S</strain>
    </source>
</reference>
<dbReference type="InterPro" id="IPR006091">
    <property type="entry name" value="Acyl-CoA_Oxase/DH_mid-dom"/>
</dbReference>
<evidence type="ECO:0000259" key="3">
    <source>
        <dbReference type="Pfam" id="PF02771"/>
    </source>
</evidence>
<dbReference type="Gene3D" id="2.40.110.10">
    <property type="entry name" value="Butyryl-CoA Dehydrogenase, subunit A, domain 2"/>
    <property type="match status" value="1"/>
</dbReference>
<feature type="domain" description="Acyl-CoA oxidase/dehydrogenase middle" evidence="2">
    <location>
        <begin position="90"/>
        <end position="190"/>
    </location>
</feature>
<dbReference type="GO" id="GO:0033539">
    <property type="term" value="P:fatty acid beta-oxidation using acyl-CoA dehydrogenase"/>
    <property type="evidence" value="ECO:0007669"/>
    <property type="project" value="TreeGrafter"/>
</dbReference>
<dbReference type="AlphaFoldDB" id="A0A2H3SM30"/>
<dbReference type="GO" id="GO:0003995">
    <property type="term" value="F:acyl-CoA dehydrogenase activity"/>
    <property type="evidence" value="ECO:0007669"/>
    <property type="project" value="TreeGrafter"/>
</dbReference>
<dbReference type="GO" id="GO:0050660">
    <property type="term" value="F:flavin adenine dinucleotide binding"/>
    <property type="evidence" value="ECO:0007669"/>
    <property type="project" value="InterPro"/>
</dbReference>
<dbReference type="EMBL" id="CABFJX010000279">
    <property type="protein sequence ID" value="VTT70107.1"/>
    <property type="molecule type" value="Genomic_DNA"/>
</dbReference>
<name>A0A2H3SM30_FUSFU</name>
<evidence type="ECO:0000313" key="4">
    <source>
        <dbReference type="EMBL" id="VTT70107.1"/>
    </source>
</evidence>
<dbReference type="InterPro" id="IPR009100">
    <property type="entry name" value="AcylCoA_DH/oxidase_NM_dom_sf"/>
</dbReference>
<feature type="domain" description="Acyl-CoA dehydrogenase/oxidase N-terminal" evidence="3">
    <location>
        <begin position="19"/>
        <end position="86"/>
    </location>
</feature>
<dbReference type="GO" id="GO:0005737">
    <property type="term" value="C:cytoplasm"/>
    <property type="evidence" value="ECO:0007669"/>
    <property type="project" value="TreeGrafter"/>
</dbReference>
<dbReference type="Pfam" id="PF02770">
    <property type="entry name" value="Acyl-CoA_dh_M"/>
    <property type="match status" value="1"/>
</dbReference>
<dbReference type="Gene3D" id="1.10.540.10">
    <property type="entry name" value="Acyl-CoA dehydrogenase/oxidase, N-terminal domain"/>
    <property type="match status" value="1"/>
</dbReference>
<sequence>MSKTQKSSAPPSQELVGLVLHLQNHWGGSILGISEASMMIQTIAESGAGMAGAQSIHANVYATQSLAEFGLRKQLEETVPKIVSGEYRVCFRVAEPNVGHDTLRLETVAKENSKSSFSVIGQKIWITYAQVASKMILLVITIPLDEAKEPSECLPLLCIDLNCNQPGLELRRLKKMGGQAVDTNEVFFNNYNIPSSSLIGARNKGFERILHRMNAECCLLAGEALGLG</sequence>
<dbReference type="InterPro" id="IPR037069">
    <property type="entry name" value="AcylCoA_DH/ox_N_sf"/>
</dbReference>
<comment type="caution">
    <text evidence="4">The sequence shown here is derived from an EMBL/GenBank/DDBJ whole genome shotgun (WGS) entry which is preliminary data.</text>
</comment>
<dbReference type="Gene3D" id="1.20.140.10">
    <property type="entry name" value="Butyryl-CoA Dehydrogenase, subunit A, domain 3"/>
    <property type="match status" value="1"/>
</dbReference>
<proteinExistence type="predicted"/>
<dbReference type="PANTHER" id="PTHR48083:SF1">
    <property type="entry name" value="DEHYDROGENASE, PUTATIVE (AFU_ORTHOLOGUE AFUA_7G06510)-RELATED"/>
    <property type="match status" value="1"/>
</dbReference>
<dbReference type="Pfam" id="PF02771">
    <property type="entry name" value="Acyl-CoA_dh_N"/>
    <property type="match status" value="1"/>
</dbReference>
<organism evidence="4 5">
    <name type="scientific">Fusarium fujikuroi</name>
    <name type="common">Bakanae and foot rot disease fungus</name>
    <name type="synonym">Gibberella fujikuroi</name>
    <dbReference type="NCBI Taxonomy" id="5127"/>
    <lineage>
        <taxon>Eukaryota</taxon>
        <taxon>Fungi</taxon>
        <taxon>Dikarya</taxon>
        <taxon>Ascomycota</taxon>
        <taxon>Pezizomycotina</taxon>
        <taxon>Sordariomycetes</taxon>
        <taxon>Hypocreomycetidae</taxon>
        <taxon>Hypocreales</taxon>
        <taxon>Nectriaceae</taxon>
        <taxon>Fusarium</taxon>
        <taxon>Fusarium fujikuroi species complex</taxon>
    </lineage>
</organism>
<gene>
    <name evidence="4" type="ORF">C2S_7824</name>
</gene>
<dbReference type="InterPro" id="IPR013786">
    <property type="entry name" value="AcylCoA_DH/ox_N"/>
</dbReference>
<evidence type="ECO:0000313" key="5">
    <source>
        <dbReference type="Proteomes" id="UP000760494"/>
    </source>
</evidence>
<evidence type="ECO:0000256" key="1">
    <source>
        <dbReference type="ARBA" id="ARBA00023002"/>
    </source>
</evidence>
<dbReference type="Proteomes" id="UP000760494">
    <property type="component" value="Unassembled WGS sequence"/>
</dbReference>
<dbReference type="InterPro" id="IPR050741">
    <property type="entry name" value="Acyl-CoA_dehydrogenase"/>
</dbReference>